<feature type="region of interest" description="Disordered" evidence="1">
    <location>
        <begin position="1"/>
        <end position="68"/>
    </location>
</feature>
<reference evidence="2" key="1">
    <citation type="submission" date="2022-08" db="EMBL/GenBank/DDBJ databases">
        <authorList>
            <person name="Kallberg Y."/>
            <person name="Tangrot J."/>
            <person name="Rosling A."/>
        </authorList>
    </citation>
    <scope>NUCLEOTIDE SEQUENCE</scope>
    <source>
        <strain evidence="2">Wild A</strain>
    </source>
</reference>
<keyword evidence="3" id="KW-1185">Reference proteome</keyword>
<feature type="compositionally biased region" description="Basic and acidic residues" evidence="1">
    <location>
        <begin position="32"/>
        <end position="45"/>
    </location>
</feature>
<dbReference type="EMBL" id="CAMKVN010013079">
    <property type="protein sequence ID" value="CAI2195818.1"/>
    <property type="molecule type" value="Genomic_DNA"/>
</dbReference>
<feature type="compositionally biased region" description="Low complexity" evidence="1">
    <location>
        <begin position="14"/>
        <end position="30"/>
    </location>
</feature>
<feature type="non-terminal residue" evidence="2">
    <location>
        <position position="68"/>
    </location>
</feature>
<dbReference type="Proteomes" id="UP001153678">
    <property type="component" value="Unassembled WGS sequence"/>
</dbReference>
<accession>A0A9W4T7Y8</accession>
<sequence>LPLEQVHNKNDIRLSNVSSPEVLSSSVSPEQPKAREQPKASEQPKGKSSSRKAVKKSPIIGTSGKSSP</sequence>
<comment type="caution">
    <text evidence="2">The sequence shown here is derived from an EMBL/GenBank/DDBJ whole genome shotgun (WGS) entry which is preliminary data.</text>
</comment>
<organism evidence="2 3">
    <name type="scientific">Funneliformis geosporum</name>
    <dbReference type="NCBI Taxonomy" id="1117311"/>
    <lineage>
        <taxon>Eukaryota</taxon>
        <taxon>Fungi</taxon>
        <taxon>Fungi incertae sedis</taxon>
        <taxon>Mucoromycota</taxon>
        <taxon>Glomeromycotina</taxon>
        <taxon>Glomeromycetes</taxon>
        <taxon>Glomerales</taxon>
        <taxon>Glomeraceae</taxon>
        <taxon>Funneliformis</taxon>
    </lineage>
</organism>
<proteinExistence type="predicted"/>
<evidence type="ECO:0000313" key="3">
    <source>
        <dbReference type="Proteomes" id="UP001153678"/>
    </source>
</evidence>
<feature type="non-terminal residue" evidence="2">
    <location>
        <position position="1"/>
    </location>
</feature>
<protein>
    <submittedName>
        <fullName evidence="2">345_t:CDS:1</fullName>
    </submittedName>
</protein>
<feature type="compositionally biased region" description="Basic and acidic residues" evidence="1">
    <location>
        <begin position="1"/>
        <end position="12"/>
    </location>
</feature>
<dbReference type="AlphaFoldDB" id="A0A9W4T7Y8"/>
<name>A0A9W4T7Y8_9GLOM</name>
<evidence type="ECO:0000313" key="2">
    <source>
        <dbReference type="EMBL" id="CAI2195818.1"/>
    </source>
</evidence>
<evidence type="ECO:0000256" key="1">
    <source>
        <dbReference type="SAM" id="MobiDB-lite"/>
    </source>
</evidence>
<gene>
    <name evidence="2" type="ORF">FWILDA_LOCUS17266</name>
</gene>